<dbReference type="GO" id="GO:0005737">
    <property type="term" value="C:cytoplasm"/>
    <property type="evidence" value="ECO:0007669"/>
    <property type="project" value="TreeGrafter"/>
</dbReference>
<name>A0A1M5UQK0_9RHOB</name>
<evidence type="ECO:0000259" key="1">
    <source>
        <dbReference type="Pfam" id="PF01370"/>
    </source>
</evidence>
<dbReference type="AlphaFoldDB" id="A0A1M5UQK0"/>
<dbReference type="InterPro" id="IPR051783">
    <property type="entry name" value="NAD(P)-dependent_oxidoreduct"/>
</dbReference>
<gene>
    <name evidence="2" type="ORF">SAMN05443551_2755</name>
</gene>
<dbReference type="STRING" id="996342.SAMN05443551_2755"/>
<dbReference type="SUPFAM" id="SSF51735">
    <property type="entry name" value="NAD(P)-binding Rossmann-fold domains"/>
    <property type="match status" value="1"/>
</dbReference>
<dbReference type="EMBL" id="FQXC01000003">
    <property type="protein sequence ID" value="SHH65287.1"/>
    <property type="molecule type" value="Genomic_DNA"/>
</dbReference>
<proteinExistence type="predicted"/>
<dbReference type="Pfam" id="PF01370">
    <property type="entry name" value="Epimerase"/>
    <property type="match status" value="1"/>
</dbReference>
<dbReference type="Proteomes" id="UP000184221">
    <property type="component" value="Unassembled WGS sequence"/>
</dbReference>
<dbReference type="OrthoDB" id="7836994at2"/>
<feature type="domain" description="NAD-dependent epimerase/dehydratase" evidence="1">
    <location>
        <begin position="8"/>
        <end position="162"/>
    </location>
</feature>
<dbReference type="PANTHER" id="PTHR48079:SF6">
    <property type="entry name" value="NAD(P)-BINDING DOMAIN-CONTAINING PROTEIN-RELATED"/>
    <property type="match status" value="1"/>
</dbReference>
<evidence type="ECO:0000313" key="3">
    <source>
        <dbReference type="Proteomes" id="UP000184221"/>
    </source>
</evidence>
<organism evidence="2 3">
    <name type="scientific">Marivita hallyeonensis</name>
    <dbReference type="NCBI Taxonomy" id="996342"/>
    <lineage>
        <taxon>Bacteria</taxon>
        <taxon>Pseudomonadati</taxon>
        <taxon>Pseudomonadota</taxon>
        <taxon>Alphaproteobacteria</taxon>
        <taxon>Rhodobacterales</taxon>
        <taxon>Roseobacteraceae</taxon>
        <taxon>Marivita</taxon>
    </lineage>
</organism>
<evidence type="ECO:0000313" key="2">
    <source>
        <dbReference type="EMBL" id="SHH65287.1"/>
    </source>
</evidence>
<protein>
    <submittedName>
        <fullName evidence="2">Nucleoside-diphosphate-sugar epimerase</fullName>
    </submittedName>
</protein>
<accession>A0A1M5UQK0</accession>
<dbReference type="GO" id="GO:0004029">
    <property type="term" value="F:aldehyde dehydrogenase (NAD+) activity"/>
    <property type="evidence" value="ECO:0007669"/>
    <property type="project" value="TreeGrafter"/>
</dbReference>
<sequence length="311" mass="33078">MGAVKRLLITGASGFIGRATVDAAVEAGLDVVAVQRRAGSQRDGVTYAKIDLTARDALQSLTAALAGCDAAIHLAASMSGDPDAHKKLTIGGTETLLQAMSQAGVGHLTLASSLAVFDTFEVPVGGDLTDACRLENPTMSRDAYSGAKVKQEQLARAARLDSVAMLRPGIVYDDAHLWNAHLGIGVGPVLIRIGDDGPLPLCHVKRCAAALVHGTVKRMNVTTAVLDPVLPNRSQVIRQLKRGGWPKVVVPFPWQGLWTLARVLRPVSANLPGLLREAVLRQRLLPMGYAMQMPDAFAGLPNPAPDWERWS</sequence>
<dbReference type="InterPro" id="IPR036291">
    <property type="entry name" value="NAD(P)-bd_dom_sf"/>
</dbReference>
<dbReference type="InterPro" id="IPR001509">
    <property type="entry name" value="Epimerase_deHydtase"/>
</dbReference>
<dbReference type="RefSeq" id="WP_072778260.1">
    <property type="nucleotide sequence ID" value="NZ_FQXC01000003.1"/>
</dbReference>
<keyword evidence="3" id="KW-1185">Reference proteome</keyword>
<reference evidence="2 3" key="1">
    <citation type="submission" date="2016-11" db="EMBL/GenBank/DDBJ databases">
        <authorList>
            <person name="Jaros S."/>
            <person name="Januszkiewicz K."/>
            <person name="Wedrychowicz H."/>
        </authorList>
    </citation>
    <scope>NUCLEOTIDE SEQUENCE [LARGE SCALE GENOMIC DNA]</scope>
    <source>
        <strain evidence="2 3">DSM 29431</strain>
    </source>
</reference>
<dbReference type="PANTHER" id="PTHR48079">
    <property type="entry name" value="PROTEIN YEEZ"/>
    <property type="match status" value="1"/>
</dbReference>
<dbReference type="Gene3D" id="3.40.50.720">
    <property type="entry name" value="NAD(P)-binding Rossmann-like Domain"/>
    <property type="match status" value="1"/>
</dbReference>